<organism evidence="1 2">
    <name type="scientific">Eumeta variegata</name>
    <name type="common">Bagworm moth</name>
    <name type="synonym">Eumeta japonica</name>
    <dbReference type="NCBI Taxonomy" id="151549"/>
    <lineage>
        <taxon>Eukaryota</taxon>
        <taxon>Metazoa</taxon>
        <taxon>Ecdysozoa</taxon>
        <taxon>Arthropoda</taxon>
        <taxon>Hexapoda</taxon>
        <taxon>Insecta</taxon>
        <taxon>Pterygota</taxon>
        <taxon>Neoptera</taxon>
        <taxon>Endopterygota</taxon>
        <taxon>Lepidoptera</taxon>
        <taxon>Glossata</taxon>
        <taxon>Ditrysia</taxon>
        <taxon>Tineoidea</taxon>
        <taxon>Psychidae</taxon>
        <taxon>Oiketicinae</taxon>
        <taxon>Eumeta</taxon>
    </lineage>
</organism>
<accession>A0A4C1Z7G8</accession>
<gene>
    <name evidence="1" type="ORF">EVAR_52063_1</name>
</gene>
<name>A0A4C1Z7G8_EUMVA</name>
<protein>
    <submittedName>
        <fullName evidence="1">Uncharacterized protein</fullName>
    </submittedName>
</protein>
<evidence type="ECO:0000313" key="2">
    <source>
        <dbReference type="Proteomes" id="UP000299102"/>
    </source>
</evidence>
<proteinExistence type="predicted"/>
<dbReference type="Proteomes" id="UP000299102">
    <property type="component" value="Unassembled WGS sequence"/>
</dbReference>
<sequence length="116" mass="13388">MSHNLDRYINLDLAPTIRNLRRPTNDRRKRLNAIILNQFRCCSVVCAGRKSCKKSFDSLKNNEKSMLLNSPPAVEFRPRLAHSRRLHVCGRRGLRPCTGGDSHRTCCNKLYIYACK</sequence>
<dbReference type="AlphaFoldDB" id="A0A4C1Z7G8"/>
<dbReference type="EMBL" id="BGZK01001611">
    <property type="protein sequence ID" value="GBP83262.1"/>
    <property type="molecule type" value="Genomic_DNA"/>
</dbReference>
<comment type="caution">
    <text evidence="1">The sequence shown here is derived from an EMBL/GenBank/DDBJ whole genome shotgun (WGS) entry which is preliminary data.</text>
</comment>
<evidence type="ECO:0000313" key="1">
    <source>
        <dbReference type="EMBL" id="GBP83262.1"/>
    </source>
</evidence>
<reference evidence="1 2" key="1">
    <citation type="journal article" date="2019" name="Commun. Biol.">
        <title>The bagworm genome reveals a unique fibroin gene that provides high tensile strength.</title>
        <authorList>
            <person name="Kono N."/>
            <person name="Nakamura H."/>
            <person name="Ohtoshi R."/>
            <person name="Tomita M."/>
            <person name="Numata K."/>
            <person name="Arakawa K."/>
        </authorList>
    </citation>
    <scope>NUCLEOTIDE SEQUENCE [LARGE SCALE GENOMIC DNA]</scope>
</reference>
<keyword evidence="2" id="KW-1185">Reference proteome</keyword>